<feature type="region of interest" description="Disordered" evidence="1">
    <location>
        <begin position="653"/>
        <end position="676"/>
    </location>
</feature>
<evidence type="ECO:0000256" key="1">
    <source>
        <dbReference type="SAM" id="MobiDB-lite"/>
    </source>
</evidence>
<feature type="region of interest" description="Disordered" evidence="1">
    <location>
        <begin position="1148"/>
        <end position="1168"/>
    </location>
</feature>
<evidence type="ECO:0000313" key="2">
    <source>
        <dbReference type="EMBL" id="KAG2491969.1"/>
    </source>
</evidence>
<reference evidence="2" key="1">
    <citation type="journal article" date="2020" name="bioRxiv">
        <title>Comparative genomics of Chlamydomonas.</title>
        <authorList>
            <person name="Craig R.J."/>
            <person name="Hasan A.R."/>
            <person name="Ness R.W."/>
            <person name="Keightley P.D."/>
        </authorList>
    </citation>
    <scope>NUCLEOTIDE SEQUENCE</scope>
    <source>
        <strain evidence="2">CCAP 11/70</strain>
    </source>
</reference>
<feature type="region of interest" description="Disordered" evidence="1">
    <location>
        <begin position="2626"/>
        <end position="2653"/>
    </location>
</feature>
<dbReference type="Proteomes" id="UP000612055">
    <property type="component" value="Unassembled WGS sequence"/>
</dbReference>
<name>A0A835XY74_9CHLO</name>
<feature type="compositionally biased region" description="Basic and acidic residues" evidence="1">
    <location>
        <begin position="1714"/>
        <end position="1725"/>
    </location>
</feature>
<feature type="region of interest" description="Disordered" evidence="1">
    <location>
        <begin position="2714"/>
        <end position="2733"/>
    </location>
</feature>
<feature type="compositionally biased region" description="Acidic residues" evidence="1">
    <location>
        <begin position="2141"/>
        <end position="2154"/>
    </location>
</feature>
<feature type="compositionally biased region" description="Gly residues" evidence="1">
    <location>
        <begin position="2632"/>
        <end position="2648"/>
    </location>
</feature>
<feature type="region of interest" description="Disordered" evidence="1">
    <location>
        <begin position="1714"/>
        <end position="1740"/>
    </location>
</feature>
<feature type="region of interest" description="Disordered" evidence="1">
    <location>
        <begin position="3058"/>
        <end position="3090"/>
    </location>
</feature>
<sequence>MAQGQQHDEVTQLPGRALLLVRCMVPLVYGSHADRGEQFLHMLFTSDLDALVQALLSYYGCPQLTLLEQRLLTFLLSSLHDEATRATGAAMLHAGPPLPPASAYLTSMPMLCRIARSVAQLVGVPMPEVPGAGAEAGVRGSSRPGGNASGDGGRASTAMAAAVRAVSGAPTEGWPGAEGVMGVPYQIQLMTIIAAVHWAAVNDPKLRRAFEITLRDDWLADIVRQPYDTCGGDATHPANGAKAFDKGGKAGREGACANVSLEAAPQLRSDALGRLAPRLVLARGLLPNATGCEARQRVHSSHVTAVGSAAAAFATGAAAAANALRDWLGTQFSSVVNGLGRKGVIHALNRDSSPVPPWAAGGPSGGSGARRNGYHGCLPPEWLRTSNMVVGLSLTANDQAGEVRVTTRPQVPGLGRAAFRALEAAGKQELLVYKASTEGRIAPEQNGRVAALATVLEAALAKDGAAVVAVGGGGDGSCEGAPEAERQRRRQAAEAELAEVVAALAKVGATHPGAIVVPLPYAGPTCSVAVWHACVEMLDELSENVQPPRALHDKVVLRWAESLEWDDPDPTCRPQADASGLLLGDEASFRRALLRNASLPDRPSMRVEAEAAWEARLLPALNRVQCRMLGLEPLMPGFMYDTLLPAAEALEEGGHRHAKGSSSNEDTADRGRKNALVRRQLRRRAARVLDVGELAASGLALVVVGAERLREAEQAEAAEATGLCGLRRLLVAAGAGIPGRLLSSRPSQQAQALAQQPLRGAWRASATYRPALRAAATAALTVAASAARVVPTPPTTAPAACASPAAAPGDDDDGNDDDLWQAFFILAQQERDELRKTEVKAIRRKRAKGQQRLGTLKRGGNSATGGTSAEMDSSDDELLERTMADVQRGPRLAMLELRLLTFLLASLHDEAVRATDDAMLHAGPQLGPGFAYLTSMPMLCRIARSAAQLVGVPMPEVPGAGSEAVAGAVVGTCARGASQPNGSAQSDVDVAAAAMAEAVRVLGGPTADGYPGAEGVMQVQYMQQLMRSIAAVQWAAATDTKLASAVTASAPGASPTAVAAALASRRTLGGRAYVSAARNAGAVVSVCPLDRGASGPETWSDPVAPTAAAARTVDSLWAVACTVQLRRAVETTLRDDWLADVVLQPYGTDGGDAPSSEADANTYSKGDKAGREGAYADLTRQAAQQLQSATLGRLAPRLELARSLLPHPEGCTARQPVNASHATAVGSAAAAFATGTAAAANALRDWLGTHYSAVVNGANRKGLIRALSRDSSPVPPWAAGGPSGGSGAQRNGYHCSSPPEWLRTSNMVVGLSLTANDQAGEVRVATHPQVPGLGRAVFQALVAAGKRELLPHKVCMAGETAPEQNGRVASLAAAVEAAFAKDGAAVVAVGGGGDGSCEGVPEEERQRRRQAAEAELAEAVAALAKVGATHPGAIVVPLPYAGPTCSVAVWHACLEMLDELSENVQPPRALQQQVLLPWAEELEWDDPDPTCRPQADASGLLLGDEASFRRALIRRAGLSHLPALEVEADVAWEARLLPALNRVQCRMLGLEPLLPDYTYDILLRASDALEDSGQRTGPADRARRNALVRRQLRRRAARVLDVGELAASGLALVRRLLVAAGAGIPTRLLSSRPSQQAQALAQQPLRGAWRAGATYRPALRASATAALTAATSATHPSGAEPPLAPASLPREGDPGKGLWGSLFSWAAKHEKEGKRLAQRIDDQSRGRRGSRAGAGPTKTSGKLFLAGNAVDEEDLSAAVSNLERVTEGYELMDKCKLDDMMLKLRGAAATDNMWRKPQIHRSVLYGACASDGESGSQGCPHDAGSLLAGRALLAVRAACALIYRSTPPRDFAGRQARLSADLDALVQALVLFYGEQLMTSTELRLLTFLLAELHGEVMRSGNLDPLAMLGSGPRLPPASAYLTSMPMLCRIARSAAQLVGVPAPAVPAAGAEAGAGPSKSNGDGGTGDTDCVARVQVAAAVAALCGASAAGWPAAEAVMEKSDQRQLMTSIAKLHWAGAQAAGASALPASSFPAGASLPDLEAVATALSSARKRGGREYGIVVRSACRGMSVRPVDADAAAFPRVPSHPAAAASTAFLVARELWNRASTDQLLRAMEAVLGSWLPDVVLQPYGRTDNGGEGQEEVEEHVDGEEDDETCLLSAQTLGRLGPRMHLARGLLSSAGVVPAQVDFRADGAAAAALAFAAAAATNAVRAWLSSVLTPAAADADDADQGRFVRPLQRTSAPPPPWVASPSVAATNGARPREDGDDHVFPWTWSEEARSGLDTCITPVRGTDGILDLELVAGAHQITGTAWRALETAETVRVSCCAPLGTEEDGSRVTSLAAAVEAAFAKDGSAVVAVGGSGDGSSEGATAEERQRRRQAAEAELAEAVEALAEFGAAHENAVVVPVPYRGPCSSVAVWHACVDLLDELADDVTPAAAFMVLSRHDPRQVFSADASPEVRRLRPLLNPALAWSEALEWDDPDPQDPDVEDKVVLDLDAARLRQFLLRGAGLPQQPSLVARWGPASFLRMETALDRVQCRLLGLDPVPPPKASNVFLAAESATGPDEKLRPLPVEARMVRAAYDGLVRRLMRRQARRVLDVGELAASGLALVVVDASKLGQEGAVNSSGAGAGAGAGAGEGRGEGGPPLTPAQRRLLVAAGAGIPARLLTSRPSQQAQALAQQPLRGAWRAGATYRPALRAAATAALTAAASATHPSGAKPPLAPASLPREGDPGKGLWGSLFSWVAEHEEEGKRLAQRIDDHVVPRQSLQDRARLVSVLDALLQELVTFHGGPRMTATELRLLTFLLAELHSEAVRSSDHGALAMLGSGPPLPPASAYLTSMPMLCRIARSAALLIGVPAPAVPAAGAEAGAGPSKGNSDGGTGDTDCVARVQVAAAVAALCGASAAGWPAAEAVMEKSDQRQLMTTIAKLHWAGTQAAGASALPASSFPAGASLPDLEAVATALSSARKRGGRKYGNAVRSACRGMSVRPVDADAAAFPRVPSHPAAAAATAFLAARELWKRASSAQLKRTMDTVLGGWLPGVVLQPYGRGEVCAGSEGPGASNDDEVESDEEEDEEEEDDGSLFLSSSALGRLGPRVRLARGLLSQVLHPINLRADGPAAAVLAVSAAAASNAVRVWLYSDVLPLAADGGGTAVVQPLDRTSAPPPPWAAAPGVATRDGGPAWSIPGKGPEGMETCFSLSQAAGGTVGLKVAAGLVHVWGSVAVALETLETLQASSCAPLGQAEGGDRVAALAAAVEAALAKDGAAVVAVGGRGDGSCEGAPEEERQRRRQAAEAELAEAVEALAKVGATNKLDTLIVPVPYRGPCSSVAVWHACVDVLDELAEFVAPDEAHALLSKLGPGQALGEGTDRVRQGLLLDPRLAWAEALEWDDLDPCCVPEGLELDDEVVMQQDRARFRELVLDAAGLPRRPAMRVQVTPFWGLRLDNALGRVQSRLLGLDPVPPEMQSDVVCAAESATGPDEDLSQLPEEARMVRAAYDGLVRRLMRRQARRVLDVGELAASGLALVVLGEEWLTPVEAADSDGVAAGETAGKGAGEVGCNEAH</sequence>
<gene>
    <name evidence="2" type="ORF">HYH03_009700</name>
</gene>
<accession>A0A835XY74</accession>
<protein>
    <submittedName>
        <fullName evidence="2">Uncharacterized protein</fullName>
    </submittedName>
</protein>
<feature type="region of interest" description="Disordered" evidence="1">
    <location>
        <begin position="2240"/>
        <end position="2266"/>
    </location>
</feature>
<evidence type="ECO:0000313" key="3">
    <source>
        <dbReference type="Proteomes" id="UP000612055"/>
    </source>
</evidence>
<feature type="region of interest" description="Disordered" evidence="1">
    <location>
        <begin position="2362"/>
        <end position="2381"/>
    </location>
</feature>
<feature type="region of interest" description="Disordered" evidence="1">
    <location>
        <begin position="1270"/>
        <end position="1292"/>
    </location>
</feature>
<feature type="region of interest" description="Disordered" evidence="1">
    <location>
        <begin position="2135"/>
        <end position="2154"/>
    </location>
</feature>
<feature type="region of interest" description="Disordered" evidence="1">
    <location>
        <begin position="792"/>
        <end position="813"/>
    </location>
</feature>
<feature type="region of interest" description="Disordered" evidence="1">
    <location>
        <begin position="1666"/>
        <end position="1691"/>
    </location>
</feature>
<comment type="caution">
    <text evidence="2">The sequence shown here is derived from an EMBL/GenBank/DDBJ whole genome shotgun (WGS) entry which is preliminary data.</text>
</comment>
<feature type="compositionally biased region" description="Low complexity" evidence="1">
    <location>
        <begin position="797"/>
        <end position="808"/>
    </location>
</feature>
<feature type="compositionally biased region" description="Acidic residues" evidence="1">
    <location>
        <begin position="3068"/>
        <end position="3086"/>
    </location>
</feature>
<keyword evidence="3" id="KW-1185">Reference proteome</keyword>
<organism evidence="2 3">
    <name type="scientific">Edaphochlamys debaryana</name>
    <dbReference type="NCBI Taxonomy" id="47281"/>
    <lineage>
        <taxon>Eukaryota</taxon>
        <taxon>Viridiplantae</taxon>
        <taxon>Chlorophyta</taxon>
        <taxon>core chlorophytes</taxon>
        <taxon>Chlorophyceae</taxon>
        <taxon>CS clade</taxon>
        <taxon>Chlamydomonadales</taxon>
        <taxon>Chlamydomonadales incertae sedis</taxon>
        <taxon>Edaphochlamys</taxon>
    </lineage>
</organism>
<proteinExistence type="predicted"/>
<feature type="region of interest" description="Disordered" evidence="1">
    <location>
        <begin position="133"/>
        <end position="154"/>
    </location>
</feature>
<dbReference type="EMBL" id="JAEHOE010000048">
    <property type="protein sequence ID" value="KAG2491969.1"/>
    <property type="molecule type" value="Genomic_DNA"/>
</dbReference>
<feature type="region of interest" description="Disordered" evidence="1">
    <location>
        <begin position="846"/>
        <end position="876"/>
    </location>
</feature>